<organism evidence="1">
    <name type="scientific">mine drainage metagenome</name>
    <dbReference type="NCBI Taxonomy" id="410659"/>
    <lineage>
        <taxon>unclassified sequences</taxon>
        <taxon>metagenomes</taxon>
        <taxon>ecological metagenomes</taxon>
    </lineage>
</organism>
<comment type="caution">
    <text evidence="1">The sequence shown here is derived from an EMBL/GenBank/DDBJ whole genome shotgun (WGS) entry which is preliminary data.</text>
</comment>
<proteinExistence type="predicted"/>
<name>A0A1J5Q6X4_9ZZZZ</name>
<reference evidence="1" key="1">
    <citation type="submission" date="2016-10" db="EMBL/GenBank/DDBJ databases">
        <title>Sequence of Gallionella enrichment culture.</title>
        <authorList>
            <person name="Poehlein A."/>
            <person name="Muehling M."/>
            <person name="Daniel R."/>
        </authorList>
    </citation>
    <scope>NUCLEOTIDE SEQUENCE</scope>
</reference>
<dbReference type="AlphaFoldDB" id="A0A1J5Q6X4"/>
<accession>A0A1J5Q6X4</accession>
<evidence type="ECO:0000313" key="1">
    <source>
        <dbReference type="EMBL" id="OIQ73211.1"/>
    </source>
</evidence>
<sequence length="340" mass="35598">MTALDAADVQKAGFAADQGTAREHGLWQRQQAAGGDGARTVGQPFGGDLALGVFQVPADVRVGLPALEFFKRAQVGVAVVQPGDKAHGDLVAGHVVQERAAVGAVVHWPASGVHHQAGFVAGRFDFPELLDADAVALRVAAFVEFEFGNHLLAQMAARTFGKDSVFAEQFHANLEVGAGLTAFLDAHVAGGHPLDGTVVVVEHFGSGKTGEDFHAQAFGLACQPARQRPQADDVVAVVLAALGQQHVGGAVAAGLGQEQHGLIGHWLLQRRAGGFPVGQQFGQRPRVKNGPREDVGTGLGAFFQHHHRDFFAFFGGELLEPNGGRQAGGAATDDDHVVFH</sequence>
<gene>
    <name evidence="1" type="ORF">GALL_451540</name>
</gene>
<dbReference type="EMBL" id="MLJW01002957">
    <property type="protein sequence ID" value="OIQ73211.1"/>
    <property type="molecule type" value="Genomic_DNA"/>
</dbReference>
<protein>
    <submittedName>
        <fullName evidence="1">Uncharacterized protein</fullName>
    </submittedName>
</protein>